<evidence type="ECO:0000256" key="10">
    <source>
        <dbReference type="HAMAP-Rule" id="MF_00101"/>
    </source>
</evidence>
<dbReference type="KEGG" id="mec:Q7C_414"/>
<keyword evidence="5 10" id="KW-0460">Magnesium</keyword>
<organism evidence="12 13">
    <name type="scientific">Methylophaga frappieri (strain ATCC BAA-2434 / DSM 25690 / JAM7)</name>
    <dbReference type="NCBI Taxonomy" id="754477"/>
    <lineage>
        <taxon>Bacteria</taxon>
        <taxon>Pseudomonadati</taxon>
        <taxon>Pseudomonadota</taxon>
        <taxon>Gammaproteobacteria</taxon>
        <taxon>Thiotrichales</taxon>
        <taxon>Piscirickettsiaceae</taxon>
        <taxon>Methylophaga</taxon>
    </lineage>
</organism>
<dbReference type="InterPro" id="IPR008278">
    <property type="entry name" value="4-PPantetheinyl_Trfase_dom"/>
</dbReference>
<dbReference type="PATRIC" id="fig|754477.3.peg.409"/>
<comment type="cofactor">
    <cofactor evidence="10">
        <name>Mg(2+)</name>
        <dbReference type="ChEBI" id="CHEBI:18420"/>
    </cofactor>
</comment>
<dbReference type="HAMAP" id="MF_00101">
    <property type="entry name" value="AcpS"/>
    <property type="match status" value="1"/>
</dbReference>
<feature type="binding site" evidence="10">
    <location>
        <position position="9"/>
    </location>
    <ligand>
        <name>Mg(2+)</name>
        <dbReference type="ChEBI" id="CHEBI:18420"/>
    </ligand>
</feature>
<dbReference type="GO" id="GO:0000287">
    <property type="term" value="F:magnesium ion binding"/>
    <property type="evidence" value="ECO:0007669"/>
    <property type="project" value="UniProtKB-UniRule"/>
</dbReference>
<keyword evidence="10" id="KW-0963">Cytoplasm</keyword>
<protein>
    <recommendedName>
        <fullName evidence="10">Holo-[acyl-carrier-protein] synthase</fullName>
        <shortName evidence="10">Holo-ACP synthase</shortName>
        <ecNumber evidence="10">2.7.8.7</ecNumber>
    </recommendedName>
    <alternativeName>
        <fullName evidence="10">4'-phosphopantetheinyl transferase AcpS</fullName>
    </alternativeName>
</protein>
<dbReference type="AlphaFoldDB" id="I1YF96"/>
<keyword evidence="3 10" id="KW-0479">Metal-binding</keyword>
<gene>
    <name evidence="10" type="primary">acpS</name>
    <name evidence="12" type="ordered locus">Q7C_414</name>
</gene>
<sequence length="128" mass="13907">MKIIGIGTDLVWVPRIQRLLQRHGDRAAAKILGDQEYLGYKNAANPIAFLAKRFAAKEAVAKAFGSGFRHGLSLRHIQVANDAAGKPLLQFTEQALVLCEQYQVSQSFISLTDDGDYAGAYVILSGDG</sequence>
<dbReference type="EC" id="2.7.8.7" evidence="10"/>
<evidence type="ECO:0000256" key="3">
    <source>
        <dbReference type="ARBA" id="ARBA00022723"/>
    </source>
</evidence>
<dbReference type="InterPro" id="IPR002582">
    <property type="entry name" value="ACPS"/>
</dbReference>
<reference evidence="12 13" key="1">
    <citation type="journal article" date="2012" name="J. Bacteriol.">
        <title>Complete genome sequences of Methylophaga sp. strain JAM1 and Methylophaga sp. strain JAM7.</title>
        <authorList>
            <person name="Villeneuve C."/>
            <person name="Martineau C."/>
            <person name="Mauffrey F."/>
            <person name="Villemur R."/>
        </authorList>
    </citation>
    <scope>NUCLEOTIDE SEQUENCE [LARGE SCALE GENOMIC DNA]</scope>
    <source>
        <strain evidence="12 13">JAM7</strain>
    </source>
</reference>
<evidence type="ECO:0000256" key="9">
    <source>
        <dbReference type="ARBA" id="ARBA00054726"/>
    </source>
</evidence>
<evidence type="ECO:0000256" key="5">
    <source>
        <dbReference type="ARBA" id="ARBA00022842"/>
    </source>
</evidence>
<keyword evidence="6 10" id="KW-0443">Lipid metabolism</keyword>
<dbReference type="NCBIfam" id="TIGR00516">
    <property type="entry name" value="acpS"/>
    <property type="match status" value="1"/>
</dbReference>
<keyword evidence="2 10" id="KW-0808">Transferase</keyword>
<dbReference type="SUPFAM" id="SSF56214">
    <property type="entry name" value="4'-phosphopantetheinyl transferase"/>
    <property type="match status" value="1"/>
</dbReference>
<evidence type="ECO:0000256" key="8">
    <source>
        <dbReference type="ARBA" id="ARBA00050875"/>
    </source>
</evidence>
<dbReference type="HOGENOM" id="CLU_089696_3_1_6"/>
<evidence type="ECO:0000259" key="11">
    <source>
        <dbReference type="Pfam" id="PF01648"/>
    </source>
</evidence>
<dbReference type="EMBL" id="CP003380">
    <property type="protein sequence ID" value="AFJ01589.1"/>
    <property type="molecule type" value="Genomic_DNA"/>
</dbReference>
<dbReference type="InterPro" id="IPR004568">
    <property type="entry name" value="Ppantetheine-prot_Trfase_dom"/>
</dbReference>
<comment type="similarity">
    <text evidence="10">Belongs to the P-Pant transferase superfamily. AcpS family.</text>
</comment>
<evidence type="ECO:0000256" key="6">
    <source>
        <dbReference type="ARBA" id="ARBA00023098"/>
    </source>
</evidence>
<dbReference type="OrthoDB" id="517356at2"/>
<evidence type="ECO:0000256" key="7">
    <source>
        <dbReference type="ARBA" id="ARBA00023160"/>
    </source>
</evidence>
<accession>I1YF96</accession>
<dbReference type="RefSeq" id="WP_014703039.1">
    <property type="nucleotide sequence ID" value="NC_017856.1"/>
</dbReference>
<dbReference type="InterPro" id="IPR037143">
    <property type="entry name" value="4-PPantetheinyl_Trfase_dom_sf"/>
</dbReference>
<comment type="catalytic activity">
    <reaction evidence="8 10">
        <text>apo-[ACP] + CoA = holo-[ACP] + adenosine 3',5'-bisphosphate + H(+)</text>
        <dbReference type="Rhea" id="RHEA:12068"/>
        <dbReference type="Rhea" id="RHEA-COMP:9685"/>
        <dbReference type="Rhea" id="RHEA-COMP:9690"/>
        <dbReference type="ChEBI" id="CHEBI:15378"/>
        <dbReference type="ChEBI" id="CHEBI:29999"/>
        <dbReference type="ChEBI" id="CHEBI:57287"/>
        <dbReference type="ChEBI" id="CHEBI:58343"/>
        <dbReference type="ChEBI" id="CHEBI:64479"/>
        <dbReference type="EC" id="2.7.8.7"/>
    </reaction>
</comment>
<keyword evidence="7 10" id="KW-0275">Fatty acid biosynthesis</keyword>
<comment type="function">
    <text evidence="10">Transfers the 4'-phosphopantetheine moiety from coenzyme A to a Ser of acyl-carrier-protein.</text>
</comment>
<dbReference type="eggNOG" id="COG0736">
    <property type="taxonomic scope" value="Bacteria"/>
</dbReference>
<dbReference type="NCBIfam" id="TIGR00556">
    <property type="entry name" value="pantethn_trn"/>
    <property type="match status" value="1"/>
</dbReference>
<keyword evidence="13" id="KW-1185">Reference proteome</keyword>
<name>I1YF96_METFJ</name>
<feature type="binding site" evidence="10">
    <location>
        <position position="58"/>
    </location>
    <ligand>
        <name>Mg(2+)</name>
        <dbReference type="ChEBI" id="CHEBI:18420"/>
    </ligand>
</feature>
<keyword evidence="4 10" id="KW-0276">Fatty acid metabolism</keyword>
<dbReference type="FunFam" id="3.90.470.20:FF:000001">
    <property type="entry name" value="Holo-[acyl-carrier-protein] synthase"/>
    <property type="match status" value="1"/>
</dbReference>
<dbReference type="Proteomes" id="UP000009145">
    <property type="component" value="Chromosome"/>
</dbReference>
<evidence type="ECO:0000256" key="2">
    <source>
        <dbReference type="ARBA" id="ARBA00022679"/>
    </source>
</evidence>
<comment type="function">
    <text evidence="9">Transfers the 4'-phosphopantetheine moiety from coenzyme A to the 'Ser-36' of acyl-carrier-protein.</text>
</comment>
<dbReference type="Pfam" id="PF01648">
    <property type="entry name" value="ACPS"/>
    <property type="match status" value="1"/>
</dbReference>
<comment type="subcellular location">
    <subcellularLocation>
        <location evidence="10">Cytoplasm</location>
    </subcellularLocation>
</comment>
<evidence type="ECO:0000313" key="12">
    <source>
        <dbReference type="EMBL" id="AFJ01589.1"/>
    </source>
</evidence>
<feature type="domain" description="4'-phosphopantetheinyl transferase" evidence="11">
    <location>
        <begin position="5"/>
        <end position="121"/>
    </location>
</feature>
<dbReference type="GO" id="GO:0006633">
    <property type="term" value="P:fatty acid biosynthetic process"/>
    <property type="evidence" value="ECO:0007669"/>
    <property type="project" value="UniProtKB-UniRule"/>
</dbReference>
<evidence type="ECO:0000313" key="13">
    <source>
        <dbReference type="Proteomes" id="UP000009145"/>
    </source>
</evidence>
<dbReference type="GO" id="GO:0008897">
    <property type="term" value="F:holo-[acyl-carrier-protein] synthase activity"/>
    <property type="evidence" value="ECO:0007669"/>
    <property type="project" value="UniProtKB-UniRule"/>
</dbReference>
<dbReference type="STRING" id="754477.Q7C_414"/>
<evidence type="ECO:0000256" key="1">
    <source>
        <dbReference type="ARBA" id="ARBA00022516"/>
    </source>
</evidence>
<evidence type="ECO:0000256" key="4">
    <source>
        <dbReference type="ARBA" id="ARBA00022832"/>
    </source>
</evidence>
<dbReference type="Gene3D" id="3.90.470.20">
    <property type="entry name" value="4'-phosphopantetheinyl transferase domain"/>
    <property type="match status" value="1"/>
</dbReference>
<keyword evidence="1 10" id="KW-0444">Lipid biosynthesis</keyword>
<dbReference type="GO" id="GO:0005737">
    <property type="term" value="C:cytoplasm"/>
    <property type="evidence" value="ECO:0007669"/>
    <property type="project" value="UniProtKB-SubCell"/>
</dbReference>
<proteinExistence type="inferred from homology"/>